<evidence type="ECO:0000313" key="1">
    <source>
        <dbReference type="EMBL" id="MBB4920152.1"/>
    </source>
</evidence>
<comment type="caution">
    <text evidence="1">The sequence shown here is derived from an EMBL/GenBank/DDBJ whole genome shotgun (WGS) entry which is preliminary data.</text>
</comment>
<name>A0A7W7QUR5_9ACTN</name>
<dbReference type="AlphaFoldDB" id="A0A7W7QUR5"/>
<protein>
    <submittedName>
        <fullName evidence="1">Uncharacterized protein</fullName>
    </submittedName>
</protein>
<dbReference type="SUPFAM" id="SSF50969">
    <property type="entry name" value="YVTN repeat-like/Quinoprotein amine dehydrogenase"/>
    <property type="match status" value="1"/>
</dbReference>
<dbReference type="Proteomes" id="UP000552644">
    <property type="component" value="Unassembled WGS sequence"/>
</dbReference>
<dbReference type="InterPro" id="IPR011044">
    <property type="entry name" value="Quino_amine_DH_bsu"/>
</dbReference>
<dbReference type="EMBL" id="JACHJP010000012">
    <property type="protein sequence ID" value="MBB4920152.1"/>
    <property type="molecule type" value="Genomic_DNA"/>
</dbReference>
<reference evidence="1 2" key="1">
    <citation type="submission" date="2020-08" db="EMBL/GenBank/DDBJ databases">
        <title>Genomic Encyclopedia of Type Strains, Phase III (KMG-III): the genomes of soil and plant-associated and newly described type strains.</title>
        <authorList>
            <person name="Whitman W."/>
        </authorList>
    </citation>
    <scope>NUCLEOTIDE SEQUENCE [LARGE SCALE GENOMIC DNA]</scope>
    <source>
        <strain evidence="1 2">CECT 8840</strain>
    </source>
</reference>
<accession>A0A7W7QUR5</accession>
<proteinExistence type="predicted"/>
<gene>
    <name evidence="1" type="ORF">FHS44_007296</name>
</gene>
<organism evidence="1 2">
    <name type="scientific">Streptosporangium saharense</name>
    <dbReference type="NCBI Taxonomy" id="1706840"/>
    <lineage>
        <taxon>Bacteria</taxon>
        <taxon>Bacillati</taxon>
        <taxon>Actinomycetota</taxon>
        <taxon>Actinomycetes</taxon>
        <taxon>Streptosporangiales</taxon>
        <taxon>Streptosporangiaceae</taxon>
        <taxon>Streptosporangium</taxon>
    </lineage>
</organism>
<evidence type="ECO:0000313" key="2">
    <source>
        <dbReference type="Proteomes" id="UP000552644"/>
    </source>
</evidence>
<keyword evidence="2" id="KW-1185">Reference proteome</keyword>
<sequence>MLLATNELVVLTQDGRVSARRRLGADALDVWAVQRRMALGPDGLLHVLLGRDVRSRPDRVAVVDPISLRQVKSYELDHETTYRVLTPGPRTGQIRLLGNAGGDVVMALLGPKGVAHREVVRTDRDNDLRVFDAVLTGDEKRLFVGYHGADSTGADVVRLSPAGRQTCRAAPGVGCLPDVHGGMKVVGDLLYTATGSATRVDERNPDGRIRRRLNPRSGNNHLMAITADGHHLYALGSCGYAGGLTRVTLSTGETTELSSRPENEICGEQLTLNRSGNALAVLSLPRPVPQTGRTSGSAVLFVDPKTGRVTGRGTLDADPLDVVPLD</sequence>